<evidence type="ECO:0000256" key="1">
    <source>
        <dbReference type="SAM" id="MobiDB-lite"/>
    </source>
</evidence>
<gene>
    <name evidence="2" type="ORF">CC86DRAFT_288909</name>
</gene>
<evidence type="ECO:0000313" key="3">
    <source>
        <dbReference type="Proteomes" id="UP000799424"/>
    </source>
</evidence>
<organism evidence="2 3">
    <name type="scientific">Ophiobolus disseminans</name>
    <dbReference type="NCBI Taxonomy" id="1469910"/>
    <lineage>
        <taxon>Eukaryota</taxon>
        <taxon>Fungi</taxon>
        <taxon>Dikarya</taxon>
        <taxon>Ascomycota</taxon>
        <taxon>Pezizomycotina</taxon>
        <taxon>Dothideomycetes</taxon>
        <taxon>Pleosporomycetidae</taxon>
        <taxon>Pleosporales</taxon>
        <taxon>Pleosporineae</taxon>
        <taxon>Phaeosphaeriaceae</taxon>
        <taxon>Ophiobolus</taxon>
    </lineage>
</organism>
<name>A0A6A7A6A6_9PLEO</name>
<dbReference type="Proteomes" id="UP000799424">
    <property type="component" value="Unassembled WGS sequence"/>
</dbReference>
<dbReference type="OrthoDB" id="3795220at2759"/>
<accession>A0A6A7A6A6</accession>
<sequence length="175" mass="17394">MPSTFYATLFAACAAAANITTSIWLPGAANANETFLASVVEQSGDQTILALAFASTPSAPDYFTSAPDRATVGGNTFVAYNVTASDSDGPNAASITIGMHCTRASGGVEAVPTCTLSTLGVGRLISDLCAGLTLQYSTNNYPLIITAGTEKLGASAAATPSPSSATPTTATVGSG</sequence>
<keyword evidence="3" id="KW-1185">Reference proteome</keyword>
<protein>
    <submittedName>
        <fullName evidence="2">Uncharacterized protein</fullName>
    </submittedName>
</protein>
<proteinExistence type="predicted"/>
<feature type="region of interest" description="Disordered" evidence="1">
    <location>
        <begin position="155"/>
        <end position="175"/>
    </location>
</feature>
<dbReference type="EMBL" id="MU006223">
    <property type="protein sequence ID" value="KAF2828125.1"/>
    <property type="molecule type" value="Genomic_DNA"/>
</dbReference>
<evidence type="ECO:0000313" key="2">
    <source>
        <dbReference type="EMBL" id="KAF2828125.1"/>
    </source>
</evidence>
<reference evidence="2" key="1">
    <citation type="journal article" date="2020" name="Stud. Mycol.">
        <title>101 Dothideomycetes genomes: a test case for predicting lifestyles and emergence of pathogens.</title>
        <authorList>
            <person name="Haridas S."/>
            <person name="Albert R."/>
            <person name="Binder M."/>
            <person name="Bloem J."/>
            <person name="Labutti K."/>
            <person name="Salamov A."/>
            <person name="Andreopoulos B."/>
            <person name="Baker S."/>
            <person name="Barry K."/>
            <person name="Bills G."/>
            <person name="Bluhm B."/>
            <person name="Cannon C."/>
            <person name="Castanera R."/>
            <person name="Culley D."/>
            <person name="Daum C."/>
            <person name="Ezra D."/>
            <person name="Gonzalez J."/>
            <person name="Henrissat B."/>
            <person name="Kuo A."/>
            <person name="Liang C."/>
            <person name="Lipzen A."/>
            <person name="Lutzoni F."/>
            <person name="Magnuson J."/>
            <person name="Mondo S."/>
            <person name="Nolan M."/>
            <person name="Ohm R."/>
            <person name="Pangilinan J."/>
            <person name="Park H.-J."/>
            <person name="Ramirez L."/>
            <person name="Alfaro M."/>
            <person name="Sun H."/>
            <person name="Tritt A."/>
            <person name="Yoshinaga Y."/>
            <person name="Zwiers L.-H."/>
            <person name="Turgeon B."/>
            <person name="Goodwin S."/>
            <person name="Spatafora J."/>
            <person name="Crous P."/>
            <person name="Grigoriev I."/>
        </authorList>
    </citation>
    <scope>NUCLEOTIDE SEQUENCE</scope>
    <source>
        <strain evidence="2">CBS 113818</strain>
    </source>
</reference>
<dbReference type="AlphaFoldDB" id="A0A6A7A6A6"/>